<proteinExistence type="predicted"/>
<dbReference type="AlphaFoldDB" id="A0A5N6NJU1"/>
<name>A0A5N6NJU1_9ASTR</name>
<dbReference type="Proteomes" id="UP000326396">
    <property type="component" value="Linkage Group LG19"/>
</dbReference>
<accession>A0A5N6NJU1</accession>
<sequence>MSTLGLHHHLTGFIEEIDSHNRSNRSLSSEYHRNRFLPAVMCMARNENQSTLVLRQARRNGSDMRRWVEVAGGAHEKLKEGQKTILP</sequence>
<keyword evidence="2" id="KW-1185">Reference proteome</keyword>
<gene>
    <name evidence="1" type="ORF">E3N88_20932</name>
</gene>
<protein>
    <submittedName>
        <fullName evidence="1">Uncharacterized protein</fullName>
    </submittedName>
</protein>
<organism evidence="1 2">
    <name type="scientific">Mikania micrantha</name>
    <name type="common">bitter vine</name>
    <dbReference type="NCBI Taxonomy" id="192012"/>
    <lineage>
        <taxon>Eukaryota</taxon>
        <taxon>Viridiplantae</taxon>
        <taxon>Streptophyta</taxon>
        <taxon>Embryophyta</taxon>
        <taxon>Tracheophyta</taxon>
        <taxon>Spermatophyta</taxon>
        <taxon>Magnoliopsida</taxon>
        <taxon>eudicotyledons</taxon>
        <taxon>Gunneridae</taxon>
        <taxon>Pentapetalae</taxon>
        <taxon>asterids</taxon>
        <taxon>campanulids</taxon>
        <taxon>Asterales</taxon>
        <taxon>Asteraceae</taxon>
        <taxon>Asteroideae</taxon>
        <taxon>Heliantheae alliance</taxon>
        <taxon>Eupatorieae</taxon>
        <taxon>Mikania</taxon>
    </lineage>
</organism>
<evidence type="ECO:0000313" key="1">
    <source>
        <dbReference type="EMBL" id="KAD4888859.1"/>
    </source>
</evidence>
<comment type="caution">
    <text evidence="1">The sequence shown here is derived from an EMBL/GenBank/DDBJ whole genome shotgun (WGS) entry which is preliminary data.</text>
</comment>
<dbReference type="EMBL" id="SZYD01000011">
    <property type="protein sequence ID" value="KAD4888859.1"/>
    <property type="molecule type" value="Genomic_DNA"/>
</dbReference>
<evidence type="ECO:0000313" key="2">
    <source>
        <dbReference type="Proteomes" id="UP000326396"/>
    </source>
</evidence>
<reference evidence="1 2" key="1">
    <citation type="submission" date="2019-05" db="EMBL/GenBank/DDBJ databases">
        <title>Mikania micrantha, genome provides insights into the molecular mechanism of rapid growth.</title>
        <authorList>
            <person name="Liu B."/>
        </authorList>
    </citation>
    <scope>NUCLEOTIDE SEQUENCE [LARGE SCALE GENOMIC DNA]</scope>
    <source>
        <strain evidence="1">NLD-2019</strain>
        <tissue evidence="1">Leaf</tissue>
    </source>
</reference>